<accession>A0A840QHE0</accession>
<name>A0A840QHE0_9PSEU</name>
<sequence length="143" mass="15140">MTRRRRVLAQADTITLDEQLIETMRHAALTGDLDRAVTLADAMVAEHRTERAGRNILANACFHAGLKYGGAGQQSSSPYALLGLRLVDDGWCTDEDMAADATNIQASATRMADTDADDTTLTSTRAATLTTAAFPAPGTSPTA</sequence>
<dbReference type="Proteomes" id="UP000584374">
    <property type="component" value="Unassembled WGS sequence"/>
</dbReference>
<organism evidence="1 2">
    <name type="scientific">Saccharopolyspora phatthalungensis</name>
    <dbReference type="NCBI Taxonomy" id="664693"/>
    <lineage>
        <taxon>Bacteria</taxon>
        <taxon>Bacillati</taxon>
        <taxon>Actinomycetota</taxon>
        <taxon>Actinomycetes</taxon>
        <taxon>Pseudonocardiales</taxon>
        <taxon>Pseudonocardiaceae</taxon>
        <taxon>Saccharopolyspora</taxon>
    </lineage>
</organism>
<reference evidence="1 2" key="1">
    <citation type="submission" date="2020-08" db="EMBL/GenBank/DDBJ databases">
        <title>Sequencing the genomes of 1000 actinobacteria strains.</title>
        <authorList>
            <person name="Klenk H.-P."/>
        </authorList>
    </citation>
    <scope>NUCLEOTIDE SEQUENCE [LARGE SCALE GENOMIC DNA]</scope>
    <source>
        <strain evidence="1 2">DSM 45584</strain>
    </source>
</reference>
<gene>
    <name evidence="1" type="ORF">BJ970_005658</name>
</gene>
<evidence type="ECO:0000313" key="1">
    <source>
        <dbReference type="EMBL" id="MBB5158059.1"/>
    </source>
</evidence>
<protein>
    <submittedName>
        <fullName evidence="1">Uncharacterized protein</fullName>
    </submittedName>
</protein>
<dbReference type="EMBL" id="JACHIW010000002">
    <property type="protein sequence ID" value="MBB5158059.1"/>
    <property type="molecule type" value="Genomic_DNA"/>
</dbReference>
<evidence type="ECO:0000313" key="2">
    <source>
        <dbReference type="Proteomes" id="UP000584374"/>
    </source>
</evidence>
<proteinExistence type="predicted"/>
<dbReference type="AlphaFoldDB" id="A0A840QHE0"/>
<comment type="caution">
    <text evidence="1">The sequence shown here is derived from an EMBL/GenBank/DDBJ whole genome shotgun (WGS) entry which is preliminary data.</text>
</comment>
<dbReference type="RefSeq" id="WP_184729636.1">
    <property type="nucleotide sequence ID" value="NZ_JACHIW010000002.1"/>
</dbReference>
<keyword evidence="2" id="KW-1185">Reference proteome</keyword>